<dbReference type="EMBL" id="JACYWE010000006">
    <property type="protein sequence ID" value="MBD8506931.1"/>
    <property type="molecule type" value="Genomic_DNA"/>
</dbReference>
<gene>
    <name evidence="3" type="ORF">HT102_10565</name>
</gene>
<dbReference type="RefSeq" id="WP_192039406.1">
    <property type="nucleotide sequence ID" value="NZ_JACYWE010000006.1"/>
</dbReference>
<evidence type="ECO:0000256" key="1">
    <source>
        <dbReference type="ARBA" id="ARBA00006817"/>
    </source>
</evidence>
<evidence type="ECO:0000259" key="2">
    <source>
        <dbReference type="Pfam" id="PF08327"/>
    </source>
</evidence>
<dbReference type="InterPro" id="IPR013538">
    <property type="entry name" value="ASHA1/2-like_C"/>
</dbReference>
<protein>
    <submittedName>
        <fullName evidence="3">SRPBCC family protein</fullName>
    </submittedName>
</protein>
<name>A0A927PMW6_9ACTN</name>
<comment type="caution">
    <text evidence="3">The sequence shown here is derived from an EMBL/GenBank/DDBJ whole genome shotgun (WGS) entry which is preliminary data.</text>
</comment>
<dbReference type="CDD" id="cd08899">
    <property type="entry name" value="SRPBCC_CalC_Aha1-like_6"/>
    <property type="match status" value="1"/>
</dbReference>
<dbReference type="AlphaFoldDB" id="A0A927PMW6"/>
<accession>A0A927PMW6</accession>
<sequence length="167" mass="18260">MTKTPTGRVIATALGPDLVLTRSFRADIDDVWASITEPERTGRWFGTWTGDGAPGNTIMVTMTFEEEGPAIGMRIDKCEPPHVLAVSAEDEYGSWRLEARLSTETAGTLLTFTQHIDDLDSVSGTGPGWEYYLDNLVAAIAGSPAPSFDDYYPELKEYYAKAADACR</sequence>
<dbReference type="Pfam" id="PF08327">
    <property type="entry name" value="AHSA1"/>
    <property type="match status" value="1"/>
</dbReference>
<organism evidence="3 4">
    <name type="scientific">Lolliginicoccus lacisalsi</name>
    <dbReference type="NCBI Taxonomy" id="2742202"/>
    <lineage>
        <taxon>Bacteria</taxon>
        <taxon>Bacillati</taxon>
        <taxon>Actinomycetota</taxon>
        <taxon>Actinomycetes</taxon>
        <taxon>Mycobacteriales</taxon>
        <taxon>Hoyosellaceae</taxon>
        <taxon>Lolliginicoccus</taxon>
    </lineage>
</organism>
<evidence type="ECO:0000313" key="3">
    <source>
        <dbReference type="EMBL" id="MBD8506931.1"/>
    </source>
</evidence>
<dbReference type="SUPFAM" id="SSF55961">
    <property type="entry name" value="Bet v1-like"/>
    <property type="match status" value="1"/>
</dbReference>
<comment type="similarity">
    <text evidence="1">Belongs to the AHA1 family.</text>
</comment>
<dbReference type="Gene3D" id="3.30.530.20">
    <property type="match status" value="1"/>
</dbReference>
<dbReference type="Proteomes" id="UP000642993">
    <property type="component" value="Unassembled WGS sequence"/>
</dbReference>
<dbReference type="InterPro" id="IPR023393">
    <property type="entry name" value="START-like_dom_sf"/>
</dbReference>
<feature type="domain" description="Activator of Hsp90 ATPase homologue 1/2-like C-terminal" evidence="2">
    <location>
        <begin position="26"/>
        <end position="140"/>
    </location>
</feature>
<reference evidence="3" key="1">
    <citation type="submission" date="2020-09" db="EMBL/GenBank/DDBJ databases">
        <title>Hoyosella lacisalsi sp. nov., a halotolerant actinobacterium isolated from soil of Lake Gudzhirganskoe.</title>
        <authorList>
            <person name="Yang Q."/>
            <person name="Guo P.Y."/>
            <person name="Liu S.W."/>
            <person name="Li F.N."/>
            <person name="Sun C.H."/>
        </authorList>
    </citation>
    <scope>NUCLEOTIDE SEQUENCE</scope>
    <source>
        <strain evidence="3">G463</strain>
    </source>
</reference>
<evidence type="ECO:0000313" key="4">
    <source>
        <dbReference type="Proteomes" id="UP000642993"/>
    </source>
</evidence>
<keyword evidence="4" id="KW-1185">Reference proteome</keyword>
<proteinExistence type="inferred from homology"/>